<evidence type="ECO:0008006" key="3">
    <source>
        <dbReference type="Google" id="ProtNLM"/>
    </source>
</evidence>
<dbReference type="SUPFAM" id="SSF140663">
    <property type="entry name" value="TTHA0068-like"/>
    <property type="match status" value="1"/>
</dbReference>
<dbReference type="Gene3D" id="1.10.3450.10">
    <property type="entry name" value="TTHA0068-like"/>
    <property type="match status" value="1"/>
</dbReference>
<gene>
    <name evidence="1" type="ORF">BROFUL_00565</name>
</gene>
<protein>
    <recommendedName>
        <fullName evidence="3">DUF309 domain-containing protein</fullName>
    </recommendedName>
</protein>
<evidence type="ECO:0000313" key="2">
    <source>
        <dbReference type="Proteomes" id="UP000034954"/>
    </source>
</evidence>
<comment type="caution">
    <text evidence="1">The sequence shown here is derived from an EMBL/GenBank/DDBJ whole genome shotgun (WGS) entry which is preliminary data.</text>
</comment>
<keyword evidence="2" id="KW-1185">Reference proteome</keyword>
<dbReference type="Pfam" id="PF03745">
    <property type="entry name" value="DUF309"/>
    <property type="match status" value="1"/>
</dbReference>
<dbReference type="InterPro" id="IPR023203">
    <property type="entry name" value="TTHA0068_sf"/>
</dbReference>
<dbReference type="PANTHER" id="PTHR34796:SF1">
    <property type="entry name" value="EXPRESSED PROTEIN"/>
    <property type="match status" value="1"/>
</dbReference>
<name>A0A0M2UYP5_9BACT</name>
<dbReference type="AlphaFoldDB" id="A0A0M2UYP5"/>
<dbReference type="InterPro" id="IPR005500">
    <property type="entry name" value="DUF309"/>
</dbReference>
<dbReference type="PANTHER" id="PTHR34796">
    <property type="entry name" value="EXPRESSED PROTEIN"/>
    <property type="match status" value="1"/>
</dbReference>
<dbReference type="Proteomes" id="UP000034954">
    <property type="component" value="Unassembled WGS sequence"/>
</dbReference>
<accession>A0A0M2UYP5</accession>
<organism evidence="1 2">
    <name type="scientific">Candidatus Brocadia fulgida</name>
    <dbReference type="NCBI Taxonomy" id="380242"/>
    <lineage>
        <taxon>Bacteria</taxon>
        <taxon>Pseudomonadati</taxon>
        <taxon>Planctomycetota</taxon>
        <taxon>Candidatus Brocadiia</taxon>
        <taxon>Candidatus Brocadiales</taxon>
        <taxon>Candidatus Brocadiaceae</taxon>
        <taxon>Candidatus Brocadia</taxon>
    </lineage>
</organism>
<proteinExistence type="predicted"/>
<reference evidence="1 2" key="1">
    <citation type="journal article" date="2013" name="BMC Microbiol.">
        <title>Identification of the type II cytochrome c maturation pathway in anammox bacteria by comparative genomics.</title>
        <authorList>
            <person name="Ferousi C."/>
            <person name="Speth D.R."/>
            <person name="Reimann J."/>
            <person name="Op den Camp H.J."/>
            <person name="Allen J.W."/>
            <person name="Keltjens J.T."/>
            <person name="Jetten M.S."/>
        </authorList>
    </citation>
    <scope>NUCLEOTIDE SEQUENCE [LARGE SCALE GENOMIC DNA]</scope>
    <source>
        <strain evidence="1">RU1</strain>
    </source>
</reference>
<sequence length="90" mass="10544">MHIDLNNIEKGIKLFNEGNYFEAHETWEDQWRGIEKSPEKNFIQGLIVIAVALHHYKRKNYKGTSKLLGKGIKLLQELKEPKMNINIKVL</sequence>
<evidence type="ECO:0000313" key="1">
    <source>
        <dbReference type="EMBL" id="KKO20710.1"/>
    </source>
</evidence>
<dbReference type="EMBL" id="LAQJ01000078">
    <property type="protein sequence ID" value="KKO20710.1"/>
    <property type="molecule type" value="Genomic_DNA"/>
</dbReference>